<evidence type="ECO:0000313" key="3">
    <source>
        <dbReference type="Proteomes" id="UP000568664"/>
    </source>
</evidence>
<keyword evidence="3" id="KW-1185">Reference proteome</keyword>
<evidence type="ECO:0000256" key="1">
    <source>
        <dbReference type="SAM" id="Phobius"/>
    </source>
</evidence>
<sequence length="208" mass="24329">MVIGIIIYLVVFFLFWIAGTFLTRFCLRKWVNKNSGTGKAFAIFTVIYYLIFMGDRHLSSMVFNYYCSDKELVGLHVYERIELPRDMLLPPPKTSKERSKIRSSLLIDEESKLIDEQKFNRLYDYRYLIKTTIFPIGPIFKYEASVRRKVDGTLLGKAVEIRNRHGWLDRFANEGANSGTSCPRYYDNSGSFYNYDRAALIDAIFDQE</sequence>
<dbReference type="RefSeq" id="WP_169073622.1">
    <property type="nucleotide sequence ID" value="NZ_JABBXH010000001.1"/>
</dbReference>
<keyword evidence="1" id="KW-1133">Transmembrane helix</keyword>
<feature type="transmembrane region" description="Helical" evidence="1">
    <location>
        <begin position="39"/>
        <end position="58"/>
    </location>
</feature>
<organism evidence="2 3">
    <name type="scientific">Thalassotalea algicola</name>
    <dbReference type="NCBI Taxonomy" id="2716224"/>
    <lineage>
        <taxon>Bacteria</taxon>
        <taxon>Pseudomonadati</taxon>
        <taxon>Pseudomonadota</taxon>
        <taxon>Gammaproteobacteria</taxon>
        <taxon>Alteromonadales</taxon>
        <taxon>Colwelliaceae</taxon>
        <taxon>Thalassotalea</taxon>
    </lineage>
</organism>
<reference evidence="2 3" key="1">
    <citation type="submission" date="2020-04" db="EMBL/GenBank/DDBJ databases">
        <title>Thalassotalea sp. M1531, isolated from the surface of marine red alga.</title>
        <authorList>
            <person name="Pang L."/>
            <person name="Lu D.-C."/>
        </authorList>
    </citation>
    <scope>NUCLEOTIDE SEQUENCE [LARGE SCALE GENOMIC DNA]</scope>
    <source>
        <strain evidence="2 3">M1531</strain>
    </source>
</reference>
<protein>
    <submittedName>
        <fullName evidence="2">Uncharacterized protein</fullName>
    </submittedName>
</protein>
<gene>
    <name evidence="2" type="ORF">HII17_01885</name>
</gene>
<dbReference type="AlphaFoldDB" id="A0A7Y0L996"/>
<proteinExistence type="predicted"/>
<accession>A0A7Y0L996</accession>
<dbReference type="EMBL" id="JABBXH010000001">
    <property type="protein sequence ID" value="NMP30298.1"/>
    <property type="molecule type" value="Genomic_DNA"/>
</dbReference>
<keyword evidence="1" id="KW-0812">Transmembrane</keyword>
<feature type="transmembrane region" description="Helical" evidence="1">
    <location>
        <begin position="6"/>
        <end position="27"/>
    </location>
</feature>
<keyword evidence="1" id="KW-0472">Membrane</keyword>
<dbReference type="Proteomes" id="UP000568664">
    <property type="component" value="Unassembled WGS sequence"/>
</dbReference>
<comment type="caution">
    <text evidence="2">The sequence shown here is derived from an EMBL/GenBank/DDBJ whole genome shotgun (WGS) entry which is preliminary data.</text>
</comment>
<evidence type="ECO:0000313" key="2">
    <source>
        <dbReference type="EMBL" id="NMP30298.1"/>
    </source>
</evidence>
<name>A0A7Y0L996_9GAMM</name>